<evidence type="ECO:0000313" key="2">
    <source>
        <dbReference type="EMBL" id="BAT60865.1"/>
    </source>
</evidence>
<keyword evidence="3" id="KW-1185">Reference proteome</keyword>
<dbReference type="KEGG" id="vgo:GJW-30_1_03415"/>
<keyword evidence="2" id="KW-0808">Transferase</keyword>
<dbReference type="InterPro" id="IPR041698">
    <property type="entry name" value="Methyltransf_25"/>
</dbReference>
<dbReference type="AlphaFoldDB" id="A0A0S3PY43"/>
<organism evidence="2 3">
    <name type="scientific">Variibacter gotjawalensis</name>
    <dbReference type="NCBI Taxonomy" id="1333996"/>
    <lineage>
        <taxon>Bacteria</taxon>
        <taxon>Pseudomonadati</taxon>
        <taxon>Pseudomonadota</taxon>
        <taxon>Alphaproteobacteria</taxon>
        <taxon>Hyphomicrobiales</taxon>
        <taxon>Nitrobacteraceae</taxon>
        <taxon>Variibacter</taxon>
    </lineage>
</organism>
<dbReference type="InterPro" id="IPR029063">
    <property type="entry name" value="SAM-dependent_MTases_sf"/>
</dbReference>
<dbReference type="SUPFAM" id="SSF53335">
    <property type="entry name" value="S-adenosyl-L-methionine-dependent methyltransferases"/>
    <property type="match status" value="1"/>
</dbReference>
<evidence type="ECO:0000259" key="1">
    <source>
        <dbReference type="Pfam" id="PF13649"/>
    </source>
</evidence>
<evidence type="ECO:0000313" key="3">
    <source>
        <dbReference type="Proteomes" id="UP000236884"/>
    </source>
</evidence>
<dbReference type="EMBL" id="AP014946">
    <property type="protein sequence ID" value="BAT60865.1"/>
    <property type="molecule type" value="Genomic_DNA"/>
</dbReference>
<gene>
    <name evidence="2" type="primary">desVI</name>
    <name evidence="2" type="ORF">GJW-30_1_03415</name>
</gene>
<sequence length="205" mass="22000">MSADAIINHYRKHAAAWADARGDHLGERAWLDSFRALLPASATVLDLGCGSGLPIARYLMTQGCAVTGVDSSPELIALFAQNLPNADAHVADMRRLDLGRTFDGVIAWDSFFHLAPDDQRRMFAIFAEHVAPIGALMFTSGPEAGEVIGEFGGDPLYHASLAPEEYRALLANNGLAVVAHVANDPECGGHTVWLAQRTKAIAPQR</sequence>
<dbReference type="PANTHER" id="PTHR43464">
    <property type="entry name" value="METHYLTRANSFERASE"/>
    <property type="match status" value="1"/>
</dbReference>
<accession>A0A0S3PY43</accession>
<dbReference type="Gene3D" id="3.40.50.150">
    <property type="entry name" value="Vaccinia Virus protein VP39"/>
    <property type="match status" value="1"/>
</dbReference>
<dbReference type="Pfam" id="PF13649">
    <property type="entry name" value="Methyltransf_25"/>
    <property type="match status" value="1"/>
</dbReference>
<dbReference type="GO" id="GO:0032259">
    <property type="term" value="P:methylation"/>
    <property type="evidence" value="ECO:0007669"/>
    <property type="project" value="UniProtKB-KW"/>
</dbReference>
<dbReference type="CDD" id="cd02440">
    <property type="entry name" value="AdoMet_MTases"/>
    <property type="match status" value="1"/>
</dbReference>
<dbReference type="RefSeq" id="WP_096357446.1">
    <property type="nucleotide sequence ID" value="NZ_AP014946.1"/>
</dbReference>
<reference evidence="2 3" key="1">
    <citation type="submission" date="2015-08" db="EMBL/GenBank/DDBJ databases">
        <title>Investigation of the bacterial diversity of lava forest soil.</title>
        <authorList>
            <person name="Lee J.S."/>
        </authorList>
    </citation>
    <scope>NUCLEOTIDE SEQUENCE [LARGE SCALE GENOMIC DNA]</scope>
    <source>
        <strain evidence="2 3">GJW-30</strain>
    </source>
</reference>
<feature type="domain" description="Methyltransferase" evidence="1">
    <location>
        <begin position="44"/>
        <end position="134"/>
    </location>
</feature>
<dbReference type="OrthoDB" id="9765084at2"/>
<proteinExistence type="predicted"/>
<protein>
    <submittedName>
        <fullName evidence="2">dTDP-3-amino-3,4, 6-trideoxy-alpha-D-glucopyranose</fullName>
        <ecNumber evidence="2">2.1.1.234</ecNumber>
    </submittedName>
</protein>
<name>A0A0S3PY43_9BRAD</name>
<dbReference type="Proteomes" id="UP000236884">
    <property type="component" value="Chromosome"/>
</dbReference>
<dbReference type="GO" id="GO:0008168">
    <property type="term" value="F:methyltransferase activity"/>
    <property type="evidence" value="ECO:0007669"/>
    <property type="project" value="UniProtKB-KW"/>
</dbReference>
<dbReference type="EC" id="2.1.1.234" evidence="2"/>
<keyword evidence="2" id="KW-0489">Methyltransferase</keyword>